<organism evidence="2 3">
    <name type="scientific">Acinetobacter baumannii</name>
    <dbReference type="NCBI Taxonomy" id="470"/>
    <lineage>
        <taxon>Bacteria</taxon>
        <taxon>Pseudomonadati</taxon>
        <taxon>Pseudomonadota</taxon>
        <taxon>Gammaproteobacteria</taxon>
        <taxon>Moraxellales</taxon>
        <taxon>Moraxellaceae</taxon>
        <taxon>Acinetobacter</taxon>
        <taxon>Acinetobacter calcoaceticus/baumannii complex</taxon>
    </lineage>
</organism>
<protein>
    <recommendedName>
        <fullName evidence="4">Phage tail tape measure protein</fullName>
    </recommendedName>
</protein>
<gene>
    <name evidence="2" type="ORF">EJ062_01300</name>
</gene>
<comment type="caution">
    <text evidence="2">The sequence shown here is derived from an EMBL/GenBank/DDBJ whole genome shotgun (WGS) entry which is preliminary data.</text>
</comment>
<sequence>MATKLGTLTLDLLVRTGKYTEAFRDAEKTTKSSIANITSSISSMKVAWGAAGAAVSLASGLMASKLVAVQREFDVLNAGLITATKSSKDAKIAFDALSQFAKETPYGLSQAVEAFNKLVNLGLTPSEQALMSYGNTASAMGKDLMQLIEAVADASTFEFERLKEFGIKSKQEGDKVKFTFQGVTTEVKKNASDIEQYLIKLGENQFAGAMSERMNTLDGDIAGLEDSWNSLWLSVSQSGVGDLIRVGIQNATTSIDDLTDLVKSGAIETALAGMGKAFNIFSNGVQDDTDDIGINFSELGKHLLQVWQSTVNELNAIGNALNIGKSWVQKASVGIAAGWDIITDPFNKQSSNSAKQAAYESSMAAINAELASKKDAVSIALKKAEKQLADYVAGAKTGVKVLGDYKVKTQESSEETDKDTKKTREAARAQEELNRKLAERAQLAKEVLYDYGTEFTRIEADLTKELARFNEASLPSADRSRLIEEAKQISAARKQVYLLEYQQDLDAWNWSEEQKLAKTFEIEKARVDAKVGMSKEERALRKKSLDEQRDDELKSLRLSQEQQLFQIEESYMDEAKALARRYELERQEIEKVRDAKIRAGLLNASARAEDNEYESRRRDAFQNYQAMSASMSGIQEYYNLDKELEDRRKTIDDALKWNNISEEEARQANLAAEKDYLLKRAKLNSYYGEQITGSMVDMLETAGDKQSGIYKAMFAANKAFAIAQSLVAIQQGVAQAAANPFPYNLAAMASVAAATASIVANIKSVADVGFATGGYTGNMGRADIAGVVHGQEYVLNAAATKRIGVDTLNALNSGGSLGNVSGDGPTINVYTLPGQTATATQNDDGSLDIRIQQIAEQTVATQLANPNSRISKTMQQNYNAQRRR</sequence>
<evidence type="ECO:0000256" key="1">
    <source>
        <dbReference type="SAM" id="MobiDB-lite"/>
    </source>
</evidence>
<dbReference type="AlphaFoldDB" id="A0AAX1ZTR8"/>
<feature type="region of interest" description="Disordered" evidence="1">
    <location>
        <begin position="865"/>
        <end position="884"/>
    </location>
</feature>
<accession>A0AAX1ZTR8</accession>
<evidence type="ECO:0000313" key="2">
    <source>
        <dbReference type="EMBL" id="RTQ85561.1"/>
    </source>
</evidence>
<dbReference type="EMBL" id="RXLU01000005">
    <property type="protein sequence ID" value="RTQ85561.1"/>
    <property type="molecule type" value="Genomic_DNA"/>
</dbReference>
<dbReference type="Proteomes" id="UP000268239">
    <property type="component" value="Unassembled WGS sequence"/>
</dbReference>
<dbReference type="RefSeq" id="WP_002060764.1">
    <property type="nucleotide sequence ID" value="NZ_JAIWVB010000001.1"/>
</dbReference>
<proteinExistence type="predicted"/>
<evidence type="ECO:0008006" key="4">
    <source>
        <dbReference type="Google" id="ProtNLM"/>
    </source>
</evidence>
<name>A0AAX1ZTR8_ACIBA</name>
<evidence type="ECO:0000313" key="3">
    <source>
        <dbReference type="Proteomes" id="UP000268239"/>
    </source>
</evidence>
<reference evidence="2 3" key="1">
    <citation type="submission" date="2018-12" db="EMBL/GenBank/DDBJ databases">
        <title>Draft Genome Sequences Human Pathogenic Acinetobacter baumannii Strains.</title>
        <authorList>
            <person name="Madhi M."/>
            <person name="Ronco T."/>
            <person name="Olsen R.H."/>
            <person name="Hassani A."/>
        </authorList>
    </citation>
    <scope>NUCLEOTIDE SEQUENCE [LARGE SCALE GENOMIC DNA]</scope>
    <source>
        <strain evidence="2 3">AB3</strain>
    </source>
</reference>